<evidence type="ECO:0000313" key="3">
    <source>
        <dbReference type="Proteomes" id="UP001159363"/>
    </source>
</evidence>
<evidence type="ECO:0000256" key="1">
    <source>
        <dbReference type="SAM" id="MobiDB-lite"/>
    </source>
</evidence>
<gene>
    <name evidence="2" type="ORF">PR048_007932</name>
</gene>
<comment type="caution">
    <text evidence="2">The sequence shown here is derived from an EMBL/GenBank/DDBJ whole genome shotgun (WGS) entry which is preliminary data.</text>
</comment>
<feature type="compositionally biased region" description="Pro residues" evidence="1">
    <location>
        <begin position="177"/>
        <end position="188"/>
    </location>
</feature>
<accession>A0ABQ9HW04</accession>
<name>A0ABQ9HW04_9NEOP</name>
<proteinExistence type="predicted"/>
<organism evidence="2 3">
    <name type="scientific">Dryococelus australis</name>
    <dbReference type="NCBI Taxonomy" id="614101"/>
    <lineage>
        <taxon>Eukaryota</taxon>
        <taxon>Metazoa</taxon>
        <taxon>Ecdysozoa</taxon>
        <taxon>Arthropoda</taxon>
        <taxon>Hexapoda</taxon>
        <taxon>Insecta</taxon>
        <taxon>Pterygota</taxon>
        <taxon>Neoptera</taxon>
        <taxon>Polyneoptera</taxon>
        <taxon>Phasmatodea</taxon>
        <taxon>Verophasmatodea</taxon>
        <taxon>Anareolatae</taxon>
        <taxon>Phasmatidae</taxon>
        <taxon>Eurycanthinae</taxon>
        <taxon>Dryococelus</taxon>
    </lineage>
</organism>
<evidence type="ECO:0000313" key="2">
    <source>
        <dbReference type="EMBL" id="KAJ8888442.1"/>
    </source>
</evidence>
<dbReference type="Proteomes" id="UP001159363">
    <property type="component" value="Chromosome 3"/>
</dbReference>
<protein>
    <submittedName>
        <fullName evidence="2">Uncharacterized protein</fullName>
    </submittedName>
</protein>
<feature type="region of interest" description="Disordered" evidence="1">
    <location>
        <begin position="162"/>
        <end position="188"/>
    </location>
</feature>
<keyword evidence="3" id="KW-1185">Reference proteome</keyword>
<reference evidence="2 3" key="1">
    <citation type="submission" date="2023-02" db="EMBL/GenBank/DDBJ databases">
        <title>LHISI_Scaffold_Assembly.</title>
        <authorList>
            <person name="Stuart O.P."/>
            <person name="Cleave R."/>
            <person name="Magrath M.J.L."/>
            <person name="Mikheyev A.S."/>
        </authorList>
    </citation>
    <scope>NUCLEOTIDE SEQUENCE [LARGE SCALE GENOMIC DNA]</scope>
    <source>
        <strain evidence="2">Daus_M_001</strain>
        <tissue evidence="2">Leg muscle</tissue>
    </source>
</reference>
<sequence length="188" mass="21125">MATNVDNCAHNVQKDMRSFKTEQFPVQTPRAFLLPCTNMKNYPRCPGRNGKGGDAQWSDGGETKNKRKSNKVFCEAWWELGGGGRPNRSGGTENHKGQKLSNWTVACSRNKNHIPPRRRRLGNLTPLSIRLHRRRPAKNHPLSPLGITSSYYHGAALSYIFMPPSPAPSENNHRPRSQPPTPIPRPAR</sequence>
<dbReference type="EMBL" id="JARBHB010000003">
    <property type="protein sequence ID" value="KAJ8888442.1"/>
    <property type="molecule type" value="Genomic_DNA"/>
</dbReference>
<feature type="region of interest" description="Disordered" evidence="1">
    <location>
        <begin position="43"/>
        <end position="66"/>
    </location>
</feature>